<organism evidence="2 3">
    <name type="scientific">Acaulospora morrowiae</name>
    <dbReference type="NCBI Taxonomy" id="94023"/>
    <lineage>
        <taxon>Eukaryota</taxon>
        <taxon>Fungi</taxon>
        <taxon>Fungi incertae sedis</taxon>
        <taxon>Mucoromycota</taxon>
        <taxon>Glomeromycotina</taxon>
        <taxon>Glomeromycetes</taxon>
        <taxon>Diversisporales</taxon>
        <taxon>Acaulosporaceae</taxon>
        <taxon>Acaulospora</taxon>
    </lineage>
</organism>
<feature type="compositionally biased region" description="Polar residues" evidence="1">
    <location>
        <begin position="236"/>
        <end position="246"/>
    </location>
</feature>
<evidence type="ECO:0000313" key="3">
    <source>
        <dbReference type="Proteomes" id="UP000789342"/>
    </source>
</evidence>
<accession>A0A9N9A5C8</accession>
<comment type="caution">
    <text evidence="2">The sequence shown here is derived from an EMBL/GenBank/DDBJ whole genome shotgun (WGS) entry which is preliminary data.</text>
</comment>
<evidence type="ECO:0000313" key="2">
    <source>
        <dbReference type="EMBL" id="CAG8517334.1"/>
    </source>
</evidence>
<feature type="region of interest" description="Disordered" evidence="1">
    <location>
        <begin position="370"/>
        <end position="391"/>
    </location>
</feature>
<gene>
    <name evidence="2" type="ORF">AMORRO_LOCUS4029</name>
</gene>
<proteinExistence type="predicted"/>
<dbReference type="Proteomes" id="UP000789342">
    <property type="component" value="Unassembled WGS sequence"/>
</dbReference>
<keyword evidence="3" id="KW-1185">Reference proteome</keyword>
<evidence type="ECO:0000256" key="1">
    <source>
        <dbReference type="SAM" id="MobiDB-lite"/>
    </source>
</evidence>
<dbReference type="AlphaFoldDB" id="A0A9N9A5C8"/>
<sequence>MYFFDDEYMQTQSNKMKVNLFYNVSFFMRNNASICSCQTDTNTARLMKKSFPRDYFPRKSVNRRFTSIQYAPGRLLDSPCLPRNFLWNSSQILNGIKDSSYEQNQSQNDVTSRHQQIFLQRIYQNGHSPIIDLDKTRHSKHDLPKNQVQSNSKNSTSYLIPNTIERTFTSEQSNNVSNDNKFEFLPSSPLSSDSPEYAVDPVIYHIYSNRYLVNIENLNNNNSPKEPSRNKEQSSKKLNNRNNIFTKKSDQPINNIHPFNHHHRKNSLCSIGSYMTLLLNKKSRDHDEYNKKEVDSFTNAFGSLLSVQSPPGEKNRRMILVNPPSILGNIKDKKNTSSSSNIFSLYDMVCPTPYLSKNLGPYLSDYEDREDAESEKIFEEDHEYYEEPALPSSALSSLKFSIRSPKVISPTSISQLKQ</sequence>
<feature type="region of interest" description="Disordered" evidence="1">
    <location>
        <begin position="218"/>
        <end position="254"/>
    </location>
</feature>
<dbReference type="OrthoDB" id="10587383at2759"/>
<feature type="compositionally biased region" description="Basic and acidic residues" evidence="1">
    <location>
        <begin position="226"/>
        <end position="235"/>
    </location>
</feature>
<dbReference type="EMBL" id="CAJVPV010002092">
    <property type="protein sequence ID" value="CAG8517334.1"/>
    <property type="molecule type" value="Genomic_DNA"/>
</dbReference>
<reference evidence="2" key="1">
    <citation type="submission" date="2021-06" db="EMBL/GenBank/DDBJ databases">
        <authorList>
            <person name="Kallberg Y."/>
            <person name="Tangrot J."/>
            <person name="Rosling A."/>
        </authorList>
    </citation>
    <scope>NUCLEOTIDE SEQUENCE</scope>
    <source>
        <strain evidence="2">CL551</strain>
    </source>
</reference>
<protein>
    <submittedName>
        <fullName evidence="2">7634_t:CDS:1</fullName>
    </submittedName>
</protein>
<name>A0A9N9A5C8_9GLOM</name>